<organism evidence="2 3">
    <name type="scientific">Algivirga pacifica</name>
    <dbReference type="NCBI Taxonomy" id="1162670"/>
    <lineage>
        <taxon>Bacteria</taxon>
        <taxon>Pseudomonadati</taxon>
        <taxon>Bacteroidota</taxon>
        <taxon>Cytophagia</taxon>
        <taxon>Cytophagales</taxon>
        <taxon>Flammeovirgaceae</taxon>
        <taxon>Algivirga</taxon>
    </lineage>
</organism>
<dbReference type="Proteomes" id="UP001500298">
    <property type="component" value="Unassembled WGS sequence"/>
</dbReference>
<dbReference type="SUPFAM" id="SSF55008">
    <property type="entry name" value="HMA, heavy metal-associated domain"/>
    <property type="match status" value="1"/>
</dbReference>
<dbReference type="Pfam" id="PF00403">
    <property type="entry name" value="HMA"/>
    <property type="match status" value="1"/>
</dbReference>
<protein>
    <recommendedName>
        <fullName evidence="1">HMA domain-containing protein</fullName>
    </recommendedName>
</protein>
<dbReference type="Gene3D" id="3.30.70.100">
    <property type="match status" value="1"/>
</dbReference>
<feature type="domain" description="HMA" evidence="1">
    <location>
        <begin position="1"/>
        <end position="68"/>
    </location>
</feature>
<dbReference type="CDD" id="cd00371">
    <property type="entry name" value="HMA"/>
    <property type="match status" value="1"/>
</dbReference>
<dbReference type="InterPro" id="IPR006121">
    <property type="entry name" value="HMA_dom"/>
</dbReference>
<evidence type="ECO:0000313" key="2">
    <source>
        <dbReference type="EMBL" id="GAA4838856.1"/>
    </source>
</evidence>
<gene>
    <name evidence="2" type="ORF">GCM10023331_25120</name>
</gene>
<keyword evidence="3" id="KW-1185">Reference proteome</keyword>
<proteinExistence type="predicted"/>
<dbReference type="RefSeq" id="WP_345372314.1">
    <property type="nucleotide sequence ID" value="NZ_BAABJX010000036.1"/>
</dbReference>
<evidence type="ECO:0000259" key="1">
    <source>
        <dbReference type="PROSITE" id="PS50846"/>
    </source>
</evidence>
<name>A0ABP9DF49_9BACT</name>
<accession>A0ABP9DF49</accession>
<dbReference type="EMBL" id="BAABJX010000036">
    <property type="protein sequence ID" value="GAA4838856.1"/>
    <property type="molecule type" value="Genomic_DNA"/>
</dbReference>
<comment type="caution">
    <text evidence="2">The sequence shown here is derived from an EMBL/GenBank/DDBJ whole genome shotgun (WGS) entry which is preliminary data.</text>
</comment>
<dbReference type="PROSITE" id="PS50846">
    <property type="entry name" value="HMA_2"/>
    <property type="match status" value="1"/>
</dbReference>
<sequence length="71" mass="7902">MKTYQFHTNINCGNCIAKVTPALNEEFDILEWSVDTDNPKKVLTVKGEDELTEAQVMAAVEKVGFKIEKAG</sequence>
<dbReference type="InterPro" id="IPR036163">
    <property type="entry name" value="HMA_dom_sf"/>
</dbReference>
<reference evidence="3" key="1">
    <citation type="journal article" date="2019" name="Int. J. Syst. Evol. Microbiol.">
        <title>The Global Catalogue of Microorganisms (GCM) 10K type strain sequencing project: providing services to taxonomists for standard genome sequencing and annotation.</title>
        <authorList>
            <consortium name="The Broad Institute Genomics Platform"/>
            <consortium name="The Broad Institute Genome Sequencing Center for Infectious Disease"/>
            <person name="Wu L."/>
            <person name="Ma J."/>
        </authorList>
    </citation>
    <scope>NUCLEOTIDE SEQUENCE [LARGE SCALE GENOMIC DNA]</scope>
    <source>
        <strain evidence="3">JCM 18326</strain>
    </source>
</reference>
<evidence type="ECO:0000313" key="3">
    <source>
        <dbReference type="Proteomes" id="UP001500298"/>
    </source>
</evidence>